<dbReference type="InterPro" id="IPR006047">
    <property type="entry name" value="GH13_cat_dom"/>
</dbReference>
<dbReference type="InterPro" id="IPR036691">
    <property type="entry name" value="Endo/exonu/phosph_ase_sf"/>
</dbReference>
<dbReference type="PANTHER" id="PTHR47786:SF2">
    <property type="entry name" value="GLYCOSYL HYDROLASE FAMILY 13 CATALYTIC DOMAIN-CONTAINING PROTEIN"/>
    <property type="match status" value="1"/>
</dbReference>
<name>A0A818DS53_9BILA</name>
<feature type="domain" description="Glycosyl hydrolase family 13 catalytic" evidence="1">
    <location>
        <begin position="196"/>
        <end position="536"/>
    </location>
</feature>
<dbReference type="SMART" id="SM00642">
    <property type="entry name" value="Aamy"/>
    <property type="match status" value="1"/>
</dbReference>
<dbReference type="CDD" id="cd11313">
    <property type="entry name" value="AmyAc_arch_bac_AmyA"/>
    <property type="match status" value="1"/>
</dbReference>
<dbReference type="Pfam" id="PF00128">
    <property type="entry name" value="Alpha-amylase"/>
    <property type="match status" value="2"/>
</dbReference>
<sequence>MSQLSKFKYDIIGLCETRAEVESRTKWIQTGDELGIGEGNGQPCVGGVGFIINSRIASHVVEVQIHSHRLATLKLDIGRKTPLLIIQIYAPHKEYGIDEIETFYSEVETHLGQPAYQKIVIGDFNAQLGPKDTNQRYLGKFTSGTWDNNETGELLADFAGANKLFIINTLFQKPPNKRWAFESTNTNKSRHEIDFGLCTDRIMVTNVEFLSRLDSGSDHRPVRITRMGIDFVWFLPIHPIGITNRKGSLGSPYSINDFRAINPEYGTMDDFDHLVSELHRLGMRVMIDIVFRHTSHDCSWIKEYPEWYWRDTTGKPISRVPQWRDIVDLKFEGNETTLWSELIDILKFWCEHGVDGFRLDVASCVPIEFWRQARRSVTEVYPRCIWLAESCWFSDMKSQRDQDTIIHTDAELYEAFDLCYDYDLYVAWRGAVQGAASIKSYLELLRLQTFIYPKNFIKLRFVENHDQDRIAYICRDNRWKGLAWTAFSAFNKGCFLVHDGQEMEQKTISSLFEKDWVDNKGVRPLEEFILRLIQIKKHPVIETKEARLTLTHHSPCIVAVWEVKSTREGLIGIFNVAQEADGAQFIQIPNLSNGNYKNLFVDMGVNELLRYELRAVSVNSNGRLAVPKVAIVLHYTDILLLPKPFYSVTFDFNYRHA</sequence>
<accession>A0A818DS53</accession>
<gene>
    <name evidence="2" type="ORF">FME351_LOCUS13127</name>
</gene>
<dbReference type="GO" id="GO:0003824">
    <property type="term" value="F:catalytic activity"/>
    <property type="evidence" value="ECO:0007669"/>
    <property type="project" value="InterPro"/>
</dbReference>
<dbReference type="Gene3D" id="3.60.10.10">
    <property type="entry name" value="Endonuclease/exonuclease/phosphatase"/>
    <property type="match status" value="1"/>
</dbReference>
<evidence type="ECO:0000313" key="2">
    <source>
        <dbReference type="EMBL" id="CAF3447212.1"/>
    </source>
</evidence>
<dbReference type="InterPro" id="IPR017853">
    <property type="entry name" value="GH"/>
</dbReference>
<dbReference type="AlphaFoldDB" id="A0A818DS53"/>
<proteinExistence type="predicted"/>
<dbReference type="SUPFAM" id="SSF51445">
    <property type="entry name" value="(Trans)glycosidases"/>
    <property type="match status" value="1"/>
</dbReference>
<evidence type="ECO:0000259" key="1">
    <source>
        <dbReference type="SMART" id="SM00642"/>
    </source>
</evidence>
<evidence type="ECO:0000313" key="3">
    <source>
        <dbReference type="Proteomes" id="UP000663869"/>
    </source>
</evidence>
<protein>
    <recommendedName>
        <fullName evidence="1">Glycosyl hydrolase family 13 catalytic domain-containing protein</fullName>
    </recommendedName>
</protein>
<dbReference type="GO" id="GO:0005975">
    <property type="term" value="P:carbohydrate metabolic process"/>
    <property type="evidence" value="ECO:0007669"/>
    <property type="project" value="InterPro"/>
</dbReference>
<dbReference type="Gene3D" id="3.20.20.80">
    <property type="entry name" value="Glycosidases"/>
    <property type="match status" value="1"/>
</dbReference>
<dbReference type="PANTHER" id="PTHR47786">
    <property type="entry name" value="ALPHA-1,4-GLUCAN:MALTOSE-1-PHOSPHATE MALTOSYLTRANSFERASE"/>
    <property type="match status" value="1"/>
</dbReference>
<dbReference type="InterPro" id="IPR005135">
    <property type="entry name" value="Endo/exonuclease/phosphatase"/>
</dbReference>
<comment type="caution">
    <text evidence="2">The sequence shown here is derived from an EMBL/GenBank/DDBJ whole genome shotgun (WGS) entry which is preliminary data.</text>
</comment>
<dbReference type="Proteomes" id="UP000663869">
    <property type="component" value="Unassembled WGS sequence"/>
</dbReference>
<dbReference type="EMBL" id="CAJNYU010001560">
    <property type="protein sequence ID" value="CAF3447212.1"/>
    <property type="molecule type" value="Genomic_DNA"/>
</dbReference>
<dbReference type="SUPFAM" id="SSF56219">
    <property type="entry name" value="DNase I-like"/>
    <property type="match status" value="1"/>
</dbReference>
<reference evidence="2" key="1">
    <citation type="submission" date="2021-02" db="EMBL/GenBank/DDBJ databases">
        <authorList>
            <person name="Nowell W R."/>
        </authorList>
    </citation>
    <scope>NUCLEOTIDE SEQUENCE</scope>
</reference>
<dbReference type="Pfam" id="PF14529">
    <property type="entry name" value="Exo_endo_phos_2"/>
    <property type="match status" value="1"/>
</dbReference>
<organism evidence="2 3">
    <name type="scientific">Rotaria socialis</name>
    <dbReference type="NCBI Taxonomy" id="392032"/>
    <lineage>
        <taxon>Eukaryota</taxon>
        <taxon>Metazoa</taxon>
        <taxon>Spiralia</taxon>
        <taxon>Gnathifera</taxon>
        <taxon>Rotifera</taxon>
        <taxon>Eurotatoria</taxon>
        <taxon>Bdelloidea</taxon>
        <taxon>Philodinida</taxon>
        <taxon>Philodinidae</taxon>
        <taxon>Rotaria</taxon>
    </lineage>
</organism>